<keyword evidence="2" id="KW-1185">Reference proteome</keyword>
<reference evidence="1" key="1">
    <citation type="journal article" date="2021" name="Nat. Commun.">
        <title>Genetic determinants of endophytism in the Arabidopsis root mycobiome.</title>
        <authorList>
            <person name="Mesny F."/>
            <person name="Miyauchi S."/>
            <person name="Thiergart T."/>
            <person name="Pickel B."/>
            <person name="Atanasova L."/>
            <person name="Karlsson M."/>
            <person name="Huettel B."/>
            <person name="Barry K.W."/>
            <person name="Haridas S."/>
            <person name="Chen C."/>
            <person name="Bauer D."/>
            <person name="Andreopoulos W."/>
            <person name="Pangilinan J."/>
            <person name="LaButti K."/>
            <person name="Riley R."/>
            <person name="Lipzen A."/>
            <person name="Clum A."/>
            <person name="Drula E."/>
            <person name="Henrissat B."/>
            <person name="Kohler A."/>
            <person name="Grigoriev I.V."/>
            <person name="Martin F.M."/>
            <person name="Hacquard S."/>
        </authorList>
    </citation>
    <scope>NUCLEOTIDE SEQUENCE</scope>
    <source>
        <strain evidence="1">MPI-SDFR-AT-0120</strain>
    </source>
</reference>
<organism evidence="1 2">
    <name type="scientific">Paraphoma chrysanthemicola</name>
    <dbReference type="NCBI Taxonomy" id="798071"/>
    <lineage>
        <taxon>Eukaryota</taxon>
        <taxon>Fungi</taxon>
        <taxon>Dikarya</taxon>
        <taxon>Ascomycota</taxon>
        <taxon>Pezizomycotina</taxon>
        <taxon>Dothideomycetes</taxon>
        <taxon>Pleosporomycetidae</taxon>
        <taxon>Pleosporales</taxon>
        <taxon>Pleosporineae</taxon>
        <taxon>Phaeosphaeriaceae</taxon>
        <taxon>Paraphoma</taxon>
    </lineage>
</organism>
<evidence type="ECO:0000313" key="2">
    <source>
        <dbReference type="Proteomes" id="UP000813461"/>
    </source>
</evidence>
<evidence type="ECO:0000313" key="1">
    <source>
        <dbReference type="EMBL" id="KAH7095839.1"/>
    </source>
</evidence>
<sequence length="226" mass="24731">MVFESTPPFQPLFHCLTLENVQLPHEAALRLELLCTSVCSCRKSMYASMQSCTPPSKSEASSSCAFAGRCRGQSSEPKILHTTRDTGMSSMPKSILVYCRRRSVATLLFGRGPSDRICPYSKLATSSFNISACAVKEADDLLAGVAAGALPLPLSVVFLGFDFDFGFDFGFALGFSYKVVRAARHLRVMKLTPDASRVCFDFFATRVLEFLPGAWCLPLASRLVQI</sequence>
<dbReference type="EMBL" id="JAGMVJ010000001">
    <property type="protein sequence ID" value="KAH7095839.1"/>
    <property type="molecule type" value="Genomic_DNA"/>
</dbReference>
<comment type="caution">
    <text evidence="1">The sequence shown here is derived from an EMBL/GenBank/DDBJ whole genome shotgun (WGS) entry which is preliminary data.</text>
</comment>
<gene>
    <name evidence="1" type="ORF">FB567DRAFT_513527</name>
</gene>
<dbReference type="Proteomes" id="UP000813461">
    <property type="component" value="Unassembled WGS sequence"/>
</dbReference>
<proteinExistence type="predicted"/>
<dbReference type="AlphaFoldDB" id="A0A8K0RJV6"/>
<accession>A0A8K0RJV6</accession>
<name>A0A8K0RJV6_9PLEO</name>
<protein>
    <submittedName>
        <fullName evidence="1">Uncharacterized protein</fullName>
    </submittedName>
</protein>